<dbReference type="EMBL" id="CP096255">
    <property type="protein sequence ID" value="UPT85174.1"/>
    <property type="molecule type" value="Genomic_DNA"/>
</dbReference>
<dbReference type="RefSeq" id="WP_166090650.1">
    <property type="nucleotide sequence ID" value="NZ_CP096255.1"/>
</dbReference>
<reference evidence="1" key="1">
    <citation type="journal article" date="2017" name="Syst. Appl. Microbiol.">
        <title>Soybeans inoculated with root zone soils of Canadian native legumes harbour diverse and novel Bradyrhizobium spp. that possess agricultural potential.</title>
        <authorList>
            <person name="Bromfield E.S.P."/>
            <person name="Cloutier S."/>
            <person name="Tambong J.T."/>
            <person name="Tran Thi T.V."/>
        </authorList>
    </citation>
    <scope>NUCLEOTIDE SEQUENCE</scope>
    <source>
        <strain evidence="1">1S5</strain>
    </source>
</reference>
<dbReference type="AlphaFoldDB" id="A0A8T5V743"/>
<sequence>MLAALARLIGVPPIAIEAVVFGLLLLAFAGAGFKIYDAGFEAADSKCEAAALQSQLDAVQKDRDDARAAAAAASLKLAALEANADVEKGKTADYVAELEKRPAPDKCGLTCDDLRGLRIASKSCPADPRPSAGAGIHGAGQRPFGKAQ</sequence>
<name>A0A8T5V743_9BRAD</name>
<protein>
    <submittedName>
        <fullName evidence="1">Uncharacterized protein</fullName>
    </submittedName>
</protein>
<evidence type="ECO:0000313" key="1">
    <source>
        <dbReference type="EMBL" id="UPT85174.1"/>
    </source>
</evidence>
<organism evidence="1 2">
    <name type="scientific">Bradyrhizobium barranii subsp. apii</name>
    <dbReference type="NCBI Taxonomy" id="2819348"/>
    <lineage>
        <taxon>Bacteria</taxon>
        <taxon>Pseudomonadati</taxon>
        <taxon>Pseudomonadota</taxon>
        <taxon>Alphaproteobacteria</taxon>
        <taxon>Hyphomicrobiales</taxon>
        <taxon>Nitrobacteraceae</taxon>
        <taxon>Bradyrhizobium</taxon>
        <taxon>Bradyrhizobium barranii</taxon>
    </lineage>
</organism>
<dbReference type="Proteomes" id="UP000551709">
    <property type="component" value="Chromosome"/>
</dbReference>
<gene>
    <name evidence="1" type="ORF">HAP41_0000033335</name>
</gene>
<evidence type="ECO:0000313" key="2">
    <source>
        <dbReference type="Proteomes" id="UP000551709"/>
    </source>
</evidence>
<reference evidence="1" key="2">
    <citation type="submission" date="2022-04" db="EMBL/GenBank/DDBJ databases">
        <authorList>
            <person name="Bromfield E.S.P."/>
            <person name="Cloutier S."/>
        </authorList>
    </citation>
    <scope>NUCLEOTIDE SEQUENCE</scope>
    <source>
        <strain evidence="1">1S5</strain>
    </source>
</reference>
<proteinExistence type="predicted"/>
<accession>A0A8T5V743</accession>